<dbReference type="PANTHER" id="PTHR42788:SF13">
    <property type="entry name" value="ALIPHATIC SULFONATES IMPORT ATP-BINDING PROTEIN SSUB"/>
    <property type="match status" value="1"/>
</dbReference>
<evidence type="ECO:0000313" key="6">
    <source>
        <dbReference type="Proteomes" id="UP000277864"/>
    </source>
</evidence>
<dbReference type="OrthoDB" id="9802264at2"/>
<keyword evidence="3 5" id="KW-0067">ATP-binding</keyword>
<dbReference type="EMBL" id="PXZH01000001">
    <property type="protein sequence ID" value="RST90403.1"/>
    <property type="molecule type" value="Genomic_DNA"/>
</dbReference>
<dbReference type="PROSITE" id="PS50893">
    <property type="entry name" value="ABC_TRANSPORTER_2"/>
    <property type="match status" value="1"/>
</dbReference>
<dbReference type="GO" id="GO:0016887">
    <property type="term" value="F:ATP hydrolysis activity"/>
    <property type="evidence" value="ECO:0007669"/>
    <property type="project" value="InterPro"/>
</dbReference>
<dbReference type="InterPro" id="IPR027417">
    <property type="entry name" value="P-loop_NTPase"/>
</dbReference>
<dbReference type="InterPro" id="IPR003593">
    <property type="entry name" value="AAA+_ATPase"/>
</dbReference>
<dbReference type="Proteomes" id="UP000277864">
    <property type="component" value="Unassembled WGS sequence"/>
</dbReference>
<dbReference type="AlphaFoldDB" id="A0A3S0AFI4"/>
<comment type="caution">
    <text evidence="5">The sequence shown here is derived from an EMBL/GenBank/DDBJ whole genome shotgun (WGS) entry which is preliminary data.</text>
</comment>
<keyword evidence="6" id="KW-1185">Reference proteome</keyword>
<gene>
    <name evidence="5" type="ORF">C7P63_04825</name>
</gene>
<dbReference type="PANTHER" id="PTHR42788">
    <property type="entry name" value="TAURINE IMPORT ATP-BINDING PROTEIN-RELATED"/>
    <property type="match status" value="1"/>
</dbReference>
<dbReference type="GO" id="GO:0005524">
    <property type="term" value="F:ATP binding"/>
    <property type="evidence" value="ECO:0007669"/>
    <property type="project" value="UniProtKB-KW"/>
</dbReference>
<proteinExistence type="predicted"/>
<dbReference type="InterPro" id="IPR003439">
    <property type="entry name" value="ABC_transporter-like_ATP-bd"/>
</dbReference>
<sequence length="259" mass="29356">MTITKPAFIDINQVSVVYDSKKGPVTAIEQIDKQINQGDFICVLGPSGCGKSTLLKVIAGFIQPTKGTCQMEDKLITQPSWERGVVFQDSTLYPWMSVQENIEYGLKMRQVNPTMIKERTESILEQVGLLHVKDAHTFELSGGMQQRVAVARTLVNKPKMILMDEPFGALDALTRLNMQGLTRDLWQEEKTTVFLITHDIDEAMTLGNRVWVMSKNPGKIEKEYQLDYTYQALTDERHRVSVDDKYLTIKNEILDIIGA</sequence>
<dbReference type="RefSeq" id="WP_125943016.1">
    <property type="nucleotide sequence ID" value="NZ_PXZH01000001.1"/>
</dbReference>
<evidence type="ECO:0000259" key="4">
    <source>
        <dbReference type="PROSITE" id="PS50893"/>
    </source>
</evidence>
<dbReference type="InterPro" id="IPR017871">
    <property type="entry name" value="ABC_transporter-like_CS"/>
</dbReference>
<organism evidence="5 6">
    <name type="scientific">Vagococcus humatus</name>
    <dbReference type="NCBI Taxonomy" id="1889241"/>
    <lineage>
        <taxon>Bacteria</taxon>
        <taxon>Bacillati</taxon>
        <taxon>Bacillota</taxon>
        <taxon>Bacilli</taxon>
        <taxon>Lactobacillales</taxon>
        <taxon>Enterococcaceae</taxon>
        <taxon>Vagococcus</taxon>
    </lineage>
</organism>
<protein>
    <submittedName>
        <fullName evidence="5">ABC transporter ATP-binding protein</fullName>
    </submittedName>
</protein>
<evidence type="ECO:0000256" key="3">
    <source>
        <dbReference type="ARBA" id="ARBA00022840"/>
    </source>
</evidence>
<evidence type="ECO:0000313" key="5">
    <source>
        <dbReference type="EMBL" id="RST90403.1"/>
    </source>
</evidence>
<name>A0A3S0AFI4_9ENTE</name>
<dbReference type="Gene3D" id="3.40.50.300">
    <property type="entry name" value="P-loop containing nucleotide triphosphate hydrolases"/>
    <property type="match status" value="1"/>
</dbReference>
<feature type="domain" description="ABC transporter" evidence="4">
    <location>
        <begin position="11"/>
        <end position="240"/>
    </location>
</feature>
<dbReference type="SMART" id="SM00382">
    <property type="entry name" value="AAA"/>
    <property type="match status" value="1"/>
</dbReference>
<reference evidence="5 6" key="1">
    <citation type="submission" date="2018-03" db="EMBL/GenBank/DDBJ databases">
        <authorList>
            <person name="Gulvik C.A."/>
        </authorList>
    </citation>
    <scope>NUCLEOTIDE SEQUENCE [LARGE SCALE GENOMIC DNA]</scope>
    <source>
        <strain evidence="5 6">JCM 31581</strain>
    </source>
</reference>
<evidence type="ECO:0000256" key="1">
    <source>
        <dbReference type="ARBA" id="ARBA00022448"/>
    </source>
</evidence>
<dbReference type="InterPro" id="IPR050166">
    <property type="entry name" value="ABC_transporter_ATP-bind"/>
</dbReference>
<dbReference type="SUPFAM" id="SSF52540">
    <property type="entry name" value="P-loop containing nucleoside triphosphate hydrolases"/>
    <property type="match status" value="1"/>
</dbReference>
<evidence type="ECO:0000256" key="2">
    <source>
        <dbReference type="ARBA" id="ARBA00022741"/>
    </source>
</evidence>
<keyword evidence="1" id="KW-0813">Transport</keyword>
<keyword evidence="2" id="KW-0547">Nucleotide-binding</keyword>
<accession>A0A3S0AFI4</accession>
<dbReference type="Pfam" id="PF00005">
    <property type="entry name" value="ABC_tran"/>
    <property type="match status" value="1"/>
</dbReference>
<dbReference type="CDD" id="cd03293">
    <property type="entry name" value="ABC_NrtD_SsuB_transporters"/>
    <property type="match status" value="1"/>
</dbReference>
<dbReference type="PROSITE" id="PS00211">
    <property type="entry name" value="ABC_TRANSPORTER_1"/>
    <property type="match status" value="1"/>
</dbReference>